<protein>
    <submittedName>
        <fullName evidence="4">GNAT family N-acetyltransferase</fullName>
    </submittedName>
    <submittedName>
        <fullName evidence="5">L-amino acid N-acyltransferase YncA</fullName>
    </submittedName>
</protein>
<proteinExistence type="predicted"/>
<sequence length="169" mass="18380">MIRYRPARAEDADALAACARAAFTETFGTLYGAGDLATFLDEAFGPAGLPAQIGRPGWHIQVALDGDRIAGFAKLGPVAFPGDWSANAIELHQLYVRQPWLGAGIGPALMDWALAHATAHGASEMLLSVFVDNHRAKRFYARYGFQDVGRYDFAVGDTIDEDRIMRLPL</sequence>
<dbReference type="CDD" id="cd04301">
    <property type="entry name" value="NAT_SF"/>
    <property type="match status" value="1"/>
</dbReference>
<evidence type="ECO:0000313" key="4">
    <source>
        <dbReference type="EMBL" id="MWC42892.1"/>
    </source>
</evidence>
<dbReference type="InterPro" id="IPR050832">
    <property type="entry name" value="Bact_Acetyltransf"/>
</dbReference>
<organism evidence="5 6">
    <name type="scientific">Sphingomonas carotinifaciens</name>
    <dbReference type="NCBI Taxonomy" id="1166323"/>
    <lineage>
        <taxon>Bacteria</taxon>
        <taxon>Pseudomonadati</taxon>
        <taxon>Pseudomonadota</taxon>
        <taxon>Alphaproteobacteria</taxon>
        <taxon>Sphingomonadales</taxon>
        <taxon>Sphingomonadaceae</taxon>
        <taxon>Sphingomonas</taxon>
    </lineage>
</organism>
<dbReference type="SUPFAM" id="SSF55729">
    <property type="entry name" value="Acyl-CoA N-acyltransferases (Nat)"/>
    <property type="match status" value="1"/>
</dbReference>
<dbReference type="Gene3D" id="3.40.630.30">
    <property type="match status" value="1"/>
</dbReference>
<evidence type="ECO:0000313" key="7">
    <source>
        <dbReference type="Proteomes" id="UP000436801"/>
    </source>
</evidence>
<evidence type="ECO:0000256" key="1">
    <source>
        <dbReference type="ARBA" id="ARBA00022679"/>
    </source>
</evidence>
<dbReference type="RefSeq" id="WP_149681298.1">
    <property type="nucleotide sequence ID" value="NZ_FNBI01000001.1"/>
</dbReference>
<feature type="domain" description="N-acetyltransferase" evidence="3">
    <location>
        <begin position="2"/>
        <end position="169"/>
    </location>
</feature>
<dbReference type="EMBL" id="FNBI01000001">
    <property type="protein sequence ID" value="SDE87958.1"/>
    <property type="molecule type" value="Genomic_DNA"/>
</dbReference>
<dbReference type="InterPro" id="IPR016181">
    <property type="entry name" value="Acyl_CoA_acyltransferase"/>
</dbReference>
<keyword evidence="6" id="KW-1185">Reference proteome</keyword>
<gene>
    <name evidence="4" type="ORF">GQR91_04360</name>
    <name evidence="5" type="ORF">SAMN05216557_101900</name>
</gene>
<evidence type="ECO:0000256" key="2">
    <source>
        <dbReference type="ARBA" id="ARBA00023315"/>
    </source>
</evidence>
<accession>A0A1G7GIG7</accession>
<evidence type="ECO:0000259" key="3">
    <source>
        <dbReference type="PROSITE" id="PS51186"/>
    </source>
</evidence>
<evidence type="ECO:0000313" key="5">
    <source>
        <dbReference type="EMBL" id="SDE87958.1"/>
    </source>
</evidence>
<dbReference type="GO" id="GO:0016747">
    <property type="term" value="F:acyltransferase activity, transferring groups other than amino-acyl groups"/>
    <property type="evidence" value="ECO:0007669"/>
    <property type="project" value="InterPro"/>
</dbReference>
<dbReference type="OrthoDB" id="143110at2"/>
<evidence type="ECO:0000313" key="6">
    <source>
        <dbReference type="Proteomes" id="UP000323502"/>
    </source>
</evidence>
<dbReference type="Proteomes" id="UP000436801">
    <property type="component" value="Unassembled WGS sequence"/>
</dbReference>
<dbReference type="Proteomes" id="UP000323502">
    <property type="component" value="Unassembled WGS sequence"/>
</dbReference>
<reference evidence="4 7" key="2">
    <citation type="submission" date="2019-12" db="EMBL/GenBank/DDBJ databases">
        <authorList>
            <person name="Zheng J."/>
        </authorList>
    </citation>
    <scope>NUCLEOTIDE SEQUENCE [LARGE SCALE GENOMIC DNA]</scope>
    <source>
        <strain evidence="4 7">DSM 27347</strain>
    </source>
</reference>
<dbReference type="EMBL" id="WSUT01000005">
    <property type="protein sequence ID" value="MWC42892.1"/>
    <property type="molecule type" value="Genomic_DNA"/>
</dbReference>
<dbReference type="AlphaFoldDB" id="A0A1G7GIG7"/>
<keyword evidence="1 5" id="KW-0808">Transferase</keyword>
<reference evidence="5 6" key="1">
    <citation type="submission" date="2016-10" db="EMBL/GenBank/DDBJ databases">
        <authorList>
            <person name="Varghese N."/>
            <person name="Submissions S."/>
        </authorList>
    </citation>
    <scope>NUCLEOTIDE SEQUENCE [LARGE SCALE GENOMIC DNA]</scope>
    <source>
        <strain evidence="5 6">S7-754</strain>
    </source>
</reference>
<keyword evidence="2 5" id="KW-0012">Acyltransferase</keyword>
<dbReference type="InterPro" id="IPR000182">
    <property type="entry name" value="GNAT_dom"/>
</dbReference>
<dbReference type="Pfam" id="PF00583">
    <property type="entry name" value="Acetyltransf_1"/>
    <property type="match status" value="1"/>
</dbReference>
<dbReference type="PROSITE" id="PS51186">
    <property type="entry name" value="GNAT"/>
    <property type="match status" value="1"/>
</dbReference>
<name>A0A1G7GIG7_9SPHN</name>
<dbReference type="PANTHER" id="PTHR43877">
    <property type="entry name" value="AMINOALKYLPHOSPHONATE N-ACETYLTRANSFERASE-RELATED-RELATED"/>
    <property type="match status" value="1"/>
</dbReference>